<dbReference type="Pfam" id="PF04545">
    <property type="entry name" value="Sigma70_r4"/>
    <property type="match status" value="1"/>
</dbReference>
<dbReference type="EMBL" id="BAABHD010000024">
    <property type="protein sequence ID" value="GAA4454331.1"/>
    <property type="molecule type" value="Genomic_DNA"/>
</dbReference>
<comment type="similarity">
    <text evidence="1">Belongs to the sigma-70 factor family. ECF subfamily.</text>
</comment>
<evidence type="ECO:0000256" key="2">
    <source>
        <dbReference type="ARBA" id="ARBA00023015"/>
    </source>
</evidence>
<dbReference type="Proteomes" id="UP001501175">
    <property type="component" value="Unassembled WGS sequence"/>
</dbReference>
<dbReference type="InterPro" id="IPR013324">
    <property type="entry name" value="RNA_pol_sigma_r3/r4-like"/>
</dbReference>
<dbReference type="InterPro" id="IPR036388">
    <property type="entry name" value="WH-like_DNA-bd_sf"/>
</dbReference>
<dbReference type="InterPro" id="IPR014284">
    <property type="entry name" value="RNA_pol_sigma-70_dom"/>
</dbReference>
<evidence type="ECO:0000259" key="5">
    <source>
        <dbReference type="Pfam" id="PF04545"/>
    </source>
</evidence>
<organism evidence="6 7">
    <name type="scientific">Nibrella saemangeumensis</name>
    <dbReference type="NCBI Taxonomy" id="1084526"/>
    <lineage>
        <taxon>Bacteria</taxon>
        <taxon>Pseudomonadati</taxon>
        <taxon>Bacteroidota</taxon>
        <taxon>Cytophagia</taxon>
        <taxon>Cytophagales</taxon>
        <taxon>Spirosomataceae</taxon>
        <taxon>Nibrella</taxon>
    </lineage>
</organism>
<dbReference type="CDD" id="cd06171">
    <property type="entry name" value="Sigma70_r4"/>
    <property type="match status" value="1"/>
</dbReference>
<dbReference type="InterPro" id="IPR013325">
    <property type="entry name" value="RNA_pol_sigma_r2"/>
</dbReference>
<accession>A0ABP8MQC8</accession>
<reference evidence="7" key="1">
    <citation type="journal article" date="2019" name="Int. J. Syst. Evol. Microbiol.">
        <title>The Global Catalogue of Microorganisms (GCM) 10K type strain sequencing project: providing services to taxonomists for standard genome sequencing and annotation.</title>
        <authorList>
            <consortium name="The Broad Institute Genomics Platform"/>
            <consortium name="The Broad Institute Genome Sequencing Center for Infectious Disease"/>
            <person name="Wu L."/>
            <person name="Ma J."/>
        </authorList>
    </citation>
    <scope>NUCLEOTIDE SEQUENCE [LARGE SCALE GENOMIC DNA]</scope>
    <source>
        <strain evidence="7">JCM 17927</strain>
    </source>
</reference>
<evidence type="ECO:0000313" key="7">
    <source>
        <dbReference type="Proteomes" id="UP001501175"/>
    </source>
</evidence>
<evidence type="ECO:0000313" key="6">
    <source>
        <dbReference type="EMBL" id="GAA4454331.1"/>
    </source>
</evidence>
<comment type="caution">
    <text evidence="6">The sequence shown here is derived from an EMBL/GenBank/DDBJ whole genome shotgun (WGS) entry which is preliminary data.</text>
</comment>
<sequence length="202" mass="23508">MEVTTESPVPEDDASLWRQLQAGHYQALGLLYQRYGKAMLTYGCRLTPDEDLVKDCIQDFFVELWNRRTFLATEVGSVKLYLLGGLKHKILKGTKRQERLEPWDTDNESETPVLSYESLLVEFENETQQLNRLRQAIARLAPRQQEVIHLRFFQNLSHAETAELMNMQAQSVRNLLHVALSRLREHLEYYIQVLLISIAAFS</sequence>
<protein>
    <submittedName>
        <fullName evidence="6">Sigma-70 family RNA polymerase sigma factor</fullName>
    </submittedName>
</protein>
<gene>
    <name evidence="6" type="ORF">GCM10023189_20630</name>
</gene>
<dbReference type="Gene3D" id="1.10.1740.10">
    <property type="match status" value="1"/>
</dbReference>
<name>A0ABP8MQC8_9BACT</name>
<dbReference type="NCBIfam" id="TIGR02937">
    <property type="entry name" value="sigma70-ECF"/>
    <property type="match status" value="1"/>
</dbReference>
<dbReference type="InterPro" id="IPR007630">
    <property type="entry name" value="RNA_pol_sigma70_r4"/>
</dbReference>
<dbReference type="InterPro" id="IPR039425">
    <property type="entry name" value="RNA_pol_sigma-70-like"/>
</dbReference>
<dbReference type="Gene3D" id="1.10.10.10">
    <property type="entry name" value="Winged helix-like DNA-binding domain superfamily/Winged helix DNA-binding domain"/>
    <property type="match status" value="1"/>
</dbReference>
<keyword evidence="2" id="KW-0805">Transcription regulation</keyword>
<dbReference type="PANTHER" id="PTHR43133">
    <property type="entry name" value="RNA POLYMERASE ECF-TYPE SIGMA FACTO"/>
    <property type="match status" value="1"/>
</dbReference>
<feature type="domain" description="RNA polymerase sigma-70 region 4" evidence="5">
    <location>
        <begin position="136"/>
        <end position="185"/>
    </location>
</feature>
<keyword evidence="4" id="KW-0804">Transcription</keyword>
<keyword evidence="7" id="KW-1185">Reference proteome</keyword>
<evidence type="ECO:0000256" key="3">
    <source>
        <dbReference type="ARBA" id="ARBA00023082"/>
    </source>
</evidence>
<keyword evidence="3" id="KW-0731">Sigma factor</keyword>
<proteinExistence type="inferred from homology"/>
<dbReference type="SUPFAM" id="SSF88946">
    <property type="entry name" value="Sigma2 domain of RNA polymerase sigma factors"/>
    <property type="match status" value="1"/>
</dbReference>
<evidence type="ECO:0000256" key="4">
    <source>
        <dbReference type="ARBA" id="ARBA00023163"/>
    </source>
</evidence>
<dbReference type="SUPFAM" id="SSF88659">
    <property type="entry name" value="Sigma3 and sigma4 domains of RNA polymerase sigma factors"/>
    <property type="match status" value="1"/>
</dbReference>
<dbReference type="PANTHER" id="PTHR43133:SF46">
    <property type="entry name" value="RNA POLYMERASE SIGMA-70 FACTOR ECF SUBFAMILY"/>
    <property type="match status" value="1"/>
</dbReference>
<dbReference type="RefSeq" id="WP_345243175.1">
    <property type="nucleotide sequence ID" value="NZ_BAABHD010000024.1"/>
</dbReference>
<evidence type="ECO:0000256" key="1">
    <source>
        <dbReference type="ARBA" id="ARBA00010641"/>
    </source>
</evidence>